<feature type="domain" description="ABC-2 type transporter transmembrane" evidence="6">
    <location>
        <begin position="511"/>
        <end position="698"/>
    </location>
</feature>
<dbReference type="Pfam" id="PF12698">
    <property type="entry name" value="ABC2_membrane_3"/>
    <property type="match status" value="2"/>
</dbReference>
<dbReference type="Proteomes" id="UP000269544">
    <property type="component" value="Chromosome"/>
</dbReference>
<dbReference type="PANTHER" id="PTHR43077">
    <property type="entry name" value="TRANSPORT PERMEASE YVFS-RELATED"/>
    <property type="match status" value="1"/>
</dbReference>
<dbReference type="GO" id="GO:0140359">
    <property type="term" value="F:ABC-type transporter activity"/>
    <property type="evidence" value="ECO:0007669"/>
    <property type="project" value="InterPro"/>
</dbReference>
<proteinExistence type="predicted"/>
<keyword evidence="2 5" id="KW-0812">Transmembrane</keyword>
<name>A0A448UZU8_9FIRM</name>
<dbReference type="KEGG" id="piv:NCTC13079_00189"/>
<dbReference type="NCBIfam" id="TIGR03062">
    <property type="entry name" value="pip_yhgE_Cterm"/>
    <property type="match status" value="1"/>
</dbReference>
<dbReference type="InterPro" id="IPR017500">
    <property type="entry name" value="Phage_infect_YhgE_N"/>
</dbReference>
<dbReference type="PANTHER" id="PTHR43077:SF10">
    <property type="entry name" value="TRANSPORT PERMEASE PROTEIN"/>
    <property type="match status" value="1"/>
</dbReference>
<dbReference type="Gene3D" id="3.40.1710.10">
    <property type="entry name" value="abc type-2 transporter like domain"/>
    <property type="match status" value="1"/>
</dbReference>
<gene>
    <name evidence="7" type="ORF">NCTC13079_00189</name>
</gene>
<feature type="transmembrane region" description="Helical" evidence="5">
    <location>
        <begin position="682"/>
        <end position="699"/>
    </location>
</feature>
<feature type="transmembrane region" description="Helical" evidence="5">
    <location>
        <begin position="792"/>
        <end position="812"/>
    </location>
</feature>
<dbReference type="InterPro" id="IPR013525">
    <property type="entry name" value="ABC2_TM"/>
</dbReference>
<dbReference type="GO" id="GO:0016020">
    <property type="term" value="C:membrane"/>
    <property type="evidence" value="ECO:0007669"/>
    <property type="project" value="UniProtKB-SubCell"/>
</dbReference>
<keyword evidence="8" id="KW-1185">Reference proteome</keyword>
<organism evidence="7 8">
    <name type="scientific">Aedoeadaptatus ivorii</name>
    <dbReference type="NCBI Taxonomy" id="54006"/>
    <lineage>
        <taxon>Bacteria</taxon>
        <taxon>Bacillati</taxon>
        <taxon>Bacillota</taxon>
        <taxon>Tissierellia</taxon>
        <taxon>Tissierellales</taxon>
        <taxon>Peptoniphilaceae</taxon>
        <taxon>Aedoeadaptatus</taxon>
    </lineage>
</organism>
<dbReference type="OrthoDB" id="9811483at2"/>
<sequence>MKTSNAILRRDFHRLRHNVAALLVLAGICLLPSLYAWFNIGANMDPYGNIDRVKIAVVDLDRPVEYGERQVDVGKTVLENLKKNDQLGWTFVDENRAIGGVRSGAYYAAIVIPEDFSASFLSIVKGEEIQFPTLNYYVNEKKNAIAPKITSSGLEALEEQINSNFVATTSEILADELAKLSGDFIATGEVQKDSALHALTQVQWNVAAYGESLRNMDEKLARMDSMTAAVRADIAGLDAAVKKGQISLAESRTLLENIRRESENVLAAYDDIVEDINAMANVGNAYTGRKYTALDGELGRIENRFSIGLQNFQEINALNRSILGDLESIDPLPAESKPLNVLEQWQNINARNGTILADIEKQSELLDDALGELDRSHGAIQKRLRTVSDENNATRDKVGANVRLLLEQNFDMLNRVNARFSGTLSSMPLLLDEFDQVLEEMEYLTKESRNTVAAGLESLASAEAGIEGLRTDLAQLGRGPLYEKLLSLPNIDAKRFSAFMGDPVVIEEHTIYKSDNYGSAMAPFFTDLALWVGGMILISILKIDVDKDEEIADFTAADAFLGRWKLFVILGQIQALVVSVGDLWLLKVQCVHPVLFVLTTLISSFAYVSIIYALTVTFRNIGKAMAVILLILQIPGSSGTYPIEMMSNFFRSLYPFLPFHYGIDGLRETMLGIYTPHFLQDWGILISYVPLSFLLGIYGPKLLRSVSRTFDAKLAESELIHAEYPHEKEPIRGDFILALLAGDEAEKEKIRQKHARFFHRYERKKTLAFLSIFAIPLVFLVLMFSMESKIRYLVIWVVTIILLAIYLIVLELRRFRYRRQQRLMAMDEDELLLYVKGNDAYEDDF</sequence>
<keyword evidence="3 5" id="KW-1133">Transmembrane helix</keyword>
<evidence type="ECO:0000256" key="4">
    <source>
        <dbReference type="ARBA" id="ARBA00023136"/>
    </source>
</evidence>
<dbReference type="InterPro" id="IPR051328">
    <property type="entry name" value="T7SS_ABC-Transporter"/>
</dbReference>
<keyword evidence="4 5" id="KW-0472">Membrane</keyword>
<accession>A0A448UZU8</accession>
<protein>
    <submittedName>
        <fullName evidence="7">YhgE/Pip C-terminal domain</fullName>
    </submittedName>
</protein>
<evidence type="ECO:0000256" key="1">
    <source>
        <dbReference type="ARBA" id="ARBA00004141"/>
    </source>
</evidence>
<feature type="transmembrane region" description="Helical" evidence="5">
    <location>
        <begin position="528"/>
        <end position="545"/>
    </location>
</feature>
<comment type="subcellular location">
    <subcellularLocation>
        <location evidence="1">Membrane</location>
        <topology evidence="1">Multi-pass membrane protein</topology>
    </subcellularLocation>
</comment>
<dbReference type="InterPro" id="IPR017501">
    <property type="entry name" value="Phage_infect_YhgE_C"/>
</dbReference>
<dbReference type="AlphaFoldDB" id="A0A448UZU8"/>
<feature type="transmembrane region" description="Helical" evidence="5">
    <location>
        <begin position="626"/>
        <end position="643"/>
    </location>
</feature>
<feature type="transmembrane region" description="Helical" evidence="5">
    <location>
        <begin position="766"/>
        <end position="786"/>
    </location>
</feature>
<feature type="domain" description="ABC-2 type transporter transmembrane" evidence="6">
    <location>
        <begin position="30"/>
        <end position="167"/>
    </location>
</feature>
<reference evidence="7 8" key="1">
    <citation type="submission" date="2018-12" db="EMBL/GenBank/DDBJ databases">
        <authorList>
            <consortium name="Pathogen Informatics"/>
        </authorList>
    </citation>
    <scope>NUCLEOTIDE SEQUENCE [LARGE SCALE GENOMIC DNA]</scope>
    <source>
        <strain evidence="7 8">NCTC13079</strain>
    </source>
</reference>
<dbReference type="RefSeq" id="WP_126464666.1">
    <property type="nucleotide sequence ID" value="NZ_LR134523.1"/>
</dbReference>
<evidence type="ECO:0000256" key="5">
    <source>
        <dbReference type="SAM" id="Phobius"/>
    </source>
</evidence>
<evidence type="ECO:0000256" key="2">
    <source>
        <dbReference type="ARBA" id="ARBA00022692"/>
    </source>
</evidence>
<dbReference type="EMBL" id="LR134523">
    <property type="protein sequence ID" value="VEJ34507.1"/>
    <property type="molecule type" value="Genomic_DNA"/>
</dbReference>
<feature type="transmembrane region" description="Helical" evidence="5">
    <location>
        <begin position="592"/>
        <end position="614"/>
    </location>
</feature>
<evidence type="ECO:0000259" key="6">
    <source>
        <dbReference type="Pfam" id="PF12698"/>
    </source>
</evidence>
<evidence type="ECO:0000313" key="8">
    <source>
        <dbReference type="Proteomes" id="UP000269544"/>
    </source>
</evidence>
<feature type="transmembrane region" description="Helical" evidence="5">
    <location>
        <begin position="566"/>
        <end position="586"/>
    </location>
</feature>
<evidence type="ECO:0000256" key="3">
    <source>
        <dbReference type="ARBA" id="ARBA00022989"/>
    </source>
</evidence>
<evidence type="ECO:0000313" key="7">
    <source>
        <dbReference type="EMBL" id="VEJ34507.1"/>
    </source>
</evidence>
<dbReference type="NCBIfam" id="TIGR03061">
    <property type="entry name" value="pip_yhgE_Nterm"/>
    <property type="match status" value="1"/>
</dbReference>